<dbReference type="SUPFAM" id="SSF50129">
    <property type="entry name" value="GroES-like"/>
    <property type="match status" value="1"/>
</dbReference>
<proteinExistence type="predicted"/>
<sequence>MRALLLAEHGGAEALRLSELPDPDGDGLVHLDVLTAGLSRPDLLLMRGEYQTPVPLPFVPGSELCGVVTAAPASAGVQVGDRVLALTPGGGAWAEKAVVPAGLVVPAPPELDDAEAAALPVNFLTAWFAIEERGGLREGETVLVLGAAGGLGSAAVQVAHALGAKVVAVVHRDGADETLRELGADAVVRLTEGWAAQVREDHGAVGVVIDPVGGPAFDDAVRVLAPGGRLVVLGFSGGGIPTVAVNRLLLRNVAVVGAGFAEFLRHDAGAFPRALAGITGLVAAGLRPHVGRVGSLDEGVATVAALDTGDVIGKAVIRVAPDATTPGRTP</sequence>
<dbReference type="SUPFAM" id="SSF51735">
    <property type="entry name" value="NAD(P)-binding Rossmann-fold domains"/>
    <property type="match status" value="1"/>
</dbReference>
<dbReference type="Pfam" id="PF08240">
    <property type="entry name" value="ADH_N"/>
    <property type="match status" value="1"/>
</dbReference>
<feature type="domain" description="Enoyl reductase (ER)" evidence="1">
    <location>
        <begin position="10"/>
        <end position="317"/>
    </location>
</feature>
<dbReference type="Proteomes" id="UP001501057">
    <property type="component" value="Unassembled WGS sequence"/>
</dbReference>
<comment type="caution">
    <text evidence="2">The sequence shown here is derived from an EMBL/GenBank/DDBJ whole genome shotgun (WGS) entry which is preliminary data.</text>
</comment>
<dbReference type="SMART" id="SM00829">
    <property type="entry name" value="PKS_ER"/>
    <property type="match status" value="1"/>
</dbReference>
<evidence type="ECO:0000313" key="2">
    <source>
        <dbReference type="EMBL" id="GAA1723986.1"/>
    </source>
</evidence>
<dbReference type="InterPro" id="IPR013149">
    <property type="entry name" value="ADH-like_C"/>
</dbReference>
<dbReference type="Gene3D" id="3.40.50.720">
    <property type="entry name" value="NAD(P)-binding Rossmann-like Domain"/>
    <property type="match status" value="1"/>
</dbReference>
<gene>
    <name evidence="2" type="ORF">GCM10009710_01020</name>
</gene>
<organism evidence="2 3">
    <name type="scientific">Aeromicrobium alkaliterrae</name>
    <dbReference type="NCBI Taxonomy" id="302168"/>
    <lineage>
        <taxon>Bacteria</taxon>
        <taxon>Bacillati</taxon>
        <taxon>Actinomycetota</taxon>
        <taxon>Actinomycetes</taxon>
        <taxon>Propionibacteriales</taxon>
        <taxon>Nocardioidaceae</taxon>
        <taxon>Aeromicrobium</taxon>
    </lineage>
</organism>
<dbReference type="Pfam" id="PF00107">
    <property type="entry name" value="ADH_zinc_N"/>
    <property type="match status" value="1"/>
</dbReference>
<dbReference type="Gene3D" id="3.90.180.10">
    <property type="entry name" value="Medium-chain alcohol dehydrogenases, catalytic domain"/>
    <property type="match status" value="1"/>
</dbReference>
<dbReference type="PANTHER" id="PTHR43677">
    <property type="entry name" value="SHORT-CHAIN DEHYDROGENASE/REDUCTASE"/>
    <property type="match status" value="1"/>
</dbReference>
<dbReference type="PANTHER" id="PTHR43677:SF4">
    <property type="entry name" value="QUINONE OXIDOREDUCTASE-LIKE PROTEIN 2"/>
    <property type="match status" value="1"/>
</dbReference>
<dbReference type="InterPro" id="IPR051397">
    <property type="entry name" value="Zn-ADH-like_protein"/>
</dbReference>
<dbReference type="InterPro" id="IPR013154">
    <property type="entry name" value="ADH-like_N"/>
</dbReference>
<reference evidence="3" key="1">
    <citation type="journal article" date="2019" name="Int. J. Syst. Evol. Microbiol.">
        <title>The Global Catalogue of Microorganisms (GCM) 10K type strain sequencing project: providing services to taxonomists for standard genome sequencing and annotation.</title>
        <authorList>
            <consortium name="The Broad Institute Genomics Platform"/>
            <consortium name="The Broad Institute Genome Sequencing Center for Infectious Disease"/>
            <person name="Wu L."/>
            <person name="Ma J."/>
        </authorList>
    </citation>
    <scope>NUCLEOTIDE SEQUENCE [LARGE SCALE GENOMIC DNA]</scope>
    <source>
        <strain evidence="3">JCM 13518</strain>
    </source>
</reference>
<dbReference type="RefSeq" id="WP_344196575.1">
    <property type="nucleotide sequence ID" value="NZ_BAAAME010000001.1"/>
</dbReference>
<keyword evidence="3" id="KW-1185">Reference proteome</keyword>
<dbReference type="InterPro" id="IPR011032">
    <property type="entry name" value="GroES-like_sf"/>
</dbReference>
<dbReference type="InterPro" id="IPR020843">
    <property type="entry name" value="ER"/>
</dbReference>
<name>A0ABP4VIH9_9ACTN</name>
<dbReference type="EMBL" id="BAAAME010000001">
    <property type="protein sequence ID" value="GAA1723986.1"/>
    <property type="molecule type" value="Genomic_DNA"/>
</dbReference>
<dbReference type="CDD" id="cd08241">
    <property type="entry name" value="QOR1"/>
    <property type="match status" value="1"/>
</dbReference>
<dbReference type="InterPro" id="IPR036291">
    <property type="entry name" value="NAD(P)-bd_dom_sf"/>
</dbReference>
<evidence type="ECO:0000313" key="3">
    <source>
        <dbReference type="Proteomes" id="UP001501057"/>
    </source>
</evidence>
<accession>A0ABP4VIH9</accession>
<protein>
    <submittedName>
        <fullName evidence="2">NADPH:quinone oxidoreductase family protein</fullName>
    </submittedName>
</protein>
<evidence type="ECO:0000259" key="1">
    <source>
        <dbReference type="SMART" id="SM00829"/>
    </source>
</evidence>